<reference evidence="2 3" key="1">
    <citation type="journal article" date="2023" name="Insect Mol. Biol.">
        <title>Genome sequencing provides insights into the evolution of gene families encoding plant cell wall-degrading enzymes in longhorned beetles.</title>
        <authorList>
            <person name="Shin N.R."/>
            <person name="Okamura Y."/>
            <person name="Kirsch R."/>
            <person name="Pauchet Y."/>
        </authorList>
    </citation>
    <scope>NUCLEOTIDE SEQUENCE [LARGE SCALE GENOMIC DNA]</scope>
    <source>
        <strain evidence="2">EAD_L_NR</strain>
    </source>
</reference>
<organism evidence="2 3">
    <name type="scientific">Exocentrus adspersus</name>
    <dbReference type="NCBI Taxonomy" id="1586481"/>
    <lineage>
        <taxon>Eukaryota</taxon>
        <taxon>Metazoa</taxon>
        <taxon>Ecdysozoa</taxon>
        <taxon>Arthropoda</taxon>
        <taxon>Hexapoda</taxon>
        <taxon>Insecta</taxon>
        <taxon>Pterygota</taxon>
        <taxon>Neoptera</taxon>
        <taxon>Endopterygota</taxon>
        <taxon>Coleoptera</taxon>
        <taxon>Polyphaga</taxon>
        <taxon>Cucujiformia</taxon>
        <taxon>Chrysomeloidea</taxon>
        <taxon>Cerambycidae</taxon>
        <taxon>Lamiinae</taxon>
        <taxon>Acanthocinini</taxon>
        <taxon>Exocentrus</taxon>
    </lineage>
</organism>
<keyword evidence="3" id="KW-1185">Reference proteome</keyword>
<evidence type="ECO:0000313" key="3">
    <source>
        <dbReference type="Proteomes" id="UP001159042"/>
    </source>
</evidence>
<evidence type="ECO:0000256" key="1">
    <source>
        <dbReference type="SAM" id="SignalP"/>
    </source>
</evidence>
<keyword evidence="1" id="KW-0732">Signal</keyword>
<comment type="caution">
    <text evidence="2">The sequence shown here is derived from an EMBL/GenBank/DDBJ whole genome shotgun (WGS) entry which is preliminary data.</text>
</comment>
<accession>A0AAV8W7I0</accession>
<dbReference type="AlphaFoldDB" id="A0AAV8W7I0"/>
<sequence length="138" mass="16145">MILLTFWTFFLLVSIFETSTAENQPKSSTDRFERDASSCCTIPFCEEVQIGLENHNALKCYSKIVCGERCRKNVQFERVALPFSPYTYNYRIRNHYIRTVCESDKCSTYQFDCSPCPSPSYRNILAYGVHSDCLRCYY</sequence>
<gene>
    <name evidence="2" type="ORF">NQ315_004292</name>
</gene>
<dbReference type="Proteomes" id="UP001159042">
    <property type="component" value="Unassembled WGS sequence"/>
</dbReference>
<evidence type="ECO:0000313" key="2">
    <source>
        <dbReference type="EMBL" id="KAJ8922349.1"/>
    </source>
</evidence>
<protein>
    <submittedName>
        <fullName evidence="2">Uncharacterized protein</fullName>
    </submittedName>
</protein>
<dbReference type="EMBL" id="JANEYG010000007">
    <property type="protein sequence ID" value="KAJ8922349.1"/>
    <property type="molecule type" value="Genomic_DNA"/>
</dbReference>
<name>A0AAV8W7I0_9CUCU</name>
<feature type="chain" id="PRO_5043619877" evidence="1">
    <location>
        <begin position="22"/>
        <end position="138"/>
    </location>
</feature>
<proteinExistence type="predicted"/>
<feature type="signal peptide" evidence="1">
    <location>
        <begin position="1"/>
        <end position="21"/>
    </location>
</feature>